<feature type="transmembrane region" description="Helical" evidence="1">
    <location>
        <begin position="176"/>
        <end position="195"/>
    </location>
</feature>
<name>A0ABW5L856_9SPHI</name>
<dbReference type="EMBL" id="JBHULD010000025">
    <property type="protein sequence ID" value="MFD2557209.1"/>
    <property type="molecule type" value="Genomic_DNA"/>
</dbReference>
<evidence type="ECO:0000313" key="3">
    <source>
        <dbReference type="Proteomes" id="UP001597440"/>
    </source>
</evidence>
<evidence type="ECO:0008006" key="4">
    <source>
        <dbReference type="Google" id="ProtNLM"/>
    </source>
</evidence>
<keyword evidence="3" id="KW-1185">Reference proteome</keyword>
<accession>A0ABW5L856</accession>
<protein>
    <recommendedName>
        <fullName evidence="4">DUF998 domain-containing protein</fullName>
    </recommendedName>
</protein>
<organism evidence="2 3">
    <name type="scientific">Sphingobacterium tabacisoli</name>
    <dbReference type="NCBI Taxonomy" id="2044855"/>
    <lineage>
        <taxon>Bacteria</taxon>
        <taxon>Pseudomonadati</taxon>
        <taxon>Bacteroidota</taxon>
        <taxon>Sphingobacteriia</taxon>
        <taxon>Sphingobacteriales</taxon>
        <taxon>Sphingobacteriaceae</taxon>
        <taxon>Sphingobacterium</taxon>
    </lineage>
</organism>
<feature type="transmembrane region" description="Helical" evidence="1">
    <location>
        <begin position="24"/>
        <end position="45"/>
    </location>
</feature>
<dbReference type="RefSeq" id="WP_210354414.1">
    <property type="nucleotide sequence ID" value="NZ_JAEQMU010000002.1"/>
</dbReference>
<gene>
    <name evidence="2" type="ORF">ACFSQW_22650</name>
</gene>
<feature type="transmembrane region" description="Helical" evidence="1">
    <location>
        <begin position="202"/>
        <end position="221"/>
    </location>
</feature>
<keyword evidence="1" id="KW-0812">Transmembrane</keyword>
<feature type="transmembrane region" description="Helical" evidence="1">
    <location>
        <begin position="75"/>
        <end position="93"/>
    </location>
</feature>
<keyword evidence="1" id="KW-0472">Membrane</keyword>
<proteinExistence type="predicted"/>
<keyword evidence="1" id="KW-1133">Transmembrane helix</keyword>
<feature type="transmembrane region" description="Helical" evidence="1">
    <location>
        <begin position="241"/>
        <end position="260"/>
    </location>
</feature>
<sequence length="267" mass="31156">MHPYNKTNALKVVLYEMWAMNKNIIISIPIIVFTIFAAAGFWSGAPFYEQFINKGDLDSDEFYQSLLHGTHEGKLFSMLTIPAFLMLILHGYLIQLNKSFNTLTYPIKPSERVIGIGLFTVFTYLFTIGSIILFDHLLVSLYKHLYLEDTLAYLEGQGQFYYQFGEYSVFNTITKFQLSMFSAIVLMIIPAYTLFVFMFKRYATVVFLILGIGTYIFLMTFTVKNSDGNMVYTLNGIAVTLWRYIYYLFLIFMILLSFYYKLKEKEH</sequence>
<feature type="transmembrane region" description="Helical" evidence="1">
    <location>
        <begin position="113"/>
        <end position="134"/>
    </location>
</feature>
<dbReference type="Proteomes" id="UP001597440">
    <property type="component" value="Unassembled WGS sequence"/>
</dbReference>
<reference evidence="3" key="1">
    <citation type="journal article" date="2019" name="Int. J. Syst. Evol. Microbiol.">
        <title>The Global Catalogue of Microorganisms (GCM) 10K type strain sequencing project: providing services to taxonomists for standard genome sequencing and annotation.</title>
        <authorList>
            <consortium name="The Broad Institute Genomics Platform"/>
            <consortium name="The Broad Institute Genome Sequencing Center for Infectious Disease"/>
            <person name="Wu L."/>
            <person name="Ma J."/>
        </authorList>
    </citation>
    <scope>NUCLEOTIDE SEQUENCE [LARGE SCALE GENOMIC DNA]</scope>
    <source>
        <strain evidence="3">KCTC 52298</strain>
    </source>
</reference>
<comment type="caution">
    <text evidence="2">The sequence shown here is derived from an EMBL/GenBank/DDBJ whole genome shotgun (WGS) entry which is preliminary data.</text>
</comment>
<evidence type="ECO:0000256" key="1">
    <source>
        <dbReference type="SAM" id="Phobius"/>
    </source>
</evidence>
<evidence type="ECO:0000313" key="2">
    <source>
        <dbReference type="EMBL" id="MFD2557209.1"/>
    </source>
</evidence>